<dbReference type="OrthoDB" id="952271at2759"/>
<gene>
    <name evidence="9" type="ORF">GUITHDRAFT_159585</name>
</gene>
<dbReference type="KEGG" id="gtt:GUITHDRAFT_159585"/>
<dbReference type="InterPro" id="IPR011765">
    <property type="entry name" value="Pept_M16_N"/>
</dbReference>
<dbReference type="EMBL" id="JH992991">
    <property type="protein sequence ID" value="EKX47207.1"/>
    <property type="molecule type" value="Genomic_DNA"/>
</dbReference>
<accession>L1JFV5</accession>
<dbReference type="HOGENOM" id="CLU_007907_0_0_1"/>
<reference evidence="9 11" key="1">
    <citation type="journal article" date="2012" name="Nature">
        <title>Algal genomes reveal evolutionary mosaicism and the fate of nucleomorphs.</title>
        <authorList>
            <consortium name="DOE Joint Genome Institute"/>
            <person name="Curtis B.A."/>
            <person name="Tanifuji G."/>
            <person name="Burki F."/>
            <person name="Gruber A."/>
            <person name="Irimia M."/>
            <person name="Maruyama S."/>
            <person name="Arias M.C."/>
            <person name="Ball S.G."/>
            <person name="Gile G.H."/>
            <person name="Hirakawa Y."/>
            <person name="Hopkins J.F."/>
            <person name="Kuo A."/>
            <person name="Rensing S.A."/>
            <person name="Schmutz J."/>
            <person name="Symeonidi A."/>
            <person name="Elias M."/>
            <person name="Eveleigh R.J."/>
            <person name="Herman E.K."/>
            <person name="Klute M.J."/>
            <person name="Nakayama T."/>
            <person name="Obornik M."/>
            <person name="Reyes-Prieto A."/>
            <person name="Armbrust E.V."/>
            <person name="Aves S.J."/>
            <person name="Beiko R.G."/>
            <person name="Coutinho P."/>
            <person name="Dacks J.B."/>
            <person name="Durnford D.G."/>
            <person name="Fast N.M."/>
            <person name="Green B.R."/>
            <person name="Grisdale C.J."/>
            <person name="Hempel F."/>
            <person name="Henrissat B."/>
            <person name="Hoppner M.P."/>
            <person name="Ishida K."/>
            <person name="Kim E."/>
            <person name="Koreny L."/>
            <person name="Kroth P.G."/>
            <person name="Liu Y."/>
            <person name="Malik S.B."/>
            <person name="Maier U.G."/>
            <person name="McRose D."/>
            <person name="Mock T."/>
            <person name="Neilson J.A."/>
            <person name="Onodera N.T."/>
            <person name="Poole A.M."/>
            <person name="Pritham E.J."/>
            <person name="Richards T.A."/>
            <person name="Rocap G."/>
            <person name="Roy S.W."/>
            <person name="Sarai C."/>
            <person name="Schaack S."/>
            <person name="Shirato S."/>
            <person name="Slamovits C.H."/>
            <person name="Spencer D.F."/>
            <person name="Suzuki S."/>
            <person name="Worden A.Z."/>
            <person name="Zauner S."/>
            <person name="Barry K."/>
            <person name="Bell C."/>
            <person name="Bharti A.K."/>
            <person name="Crow J.A."/>
            <person name="Grimwood J."/>
            <person name="Kramer R."/>
            <person name="Lindquist E."/>
            <person name="Lucas S."/>
            <person name="Salamov A."/>
            <person name="McFadden G.I."/>
            <person name="Lane C.E."/>
            <person name="Keeling P.J."/>
            <person name="Gray M.W."/>
            <person name="Grigoriev I.V."/>
            <person name="Archibald J.M."/>
        </authorList>
    </citation>
    <scope>NUCLEOTIDE SEQUENCE</scope>
    <source>
        <strain evidence="9 11">CCMP2712</strain>
    </source>
</reference>
<dbReference type="STRING" id="905079.L1JFV5"/>
<proteinExistence type="inferred from homology"/>
<name>L1JFV5_GUITC</name>
<dbReference type="Proteomes" id="UP000011087">
    <property type="component" value="Unassembled WGS sequence"/>
</dbReference>
<evidence type="ECO:0000256" key="1">
    <source>
        <dbReference type="ARBA" id="ARBA00007261"/>
    </source>
</evidence>
<protein>
    <submittedName>
        <fullName evidence="9 10">Uncharacterized protein</fullName>
    </submittedName>
</protein>
<keyword evidence="3" id="KW-0378">Hydrolase</keyword>
<dbReference type="PANTHER" id="PTHR43690:SF33">
    <property type="entry name" value="STROMAL PROCESSING PEPTIDASE, CHLOROPLASTIC"/>
    <property type="match status" value="1"/>
</dbReference>
<comment type="similarity">
    <text evidence="1">Belongs to the peptidase M16 family.</text>
</comment>
<dbReference type="eggNOG" id="KOG0959">
    <property type="taxonomic scope" value="Eukaryota"/>
</dbReference>
<feature type="domain" description="Peptidase M16 C-terminal" evidence="8">
    <location>
        <begin position="236"/>
        <end position="441"/>
    </location>
</feature>
<dbReference type="OMA" id="ENVEIHC"/>
<keyword evidence="4" id="KW-0862">Zinc</keyword>
<dbReference type="RefSeq" id="XP_005834187.1">
    <property type="nucleotide sequence ID" value="XM_005834130.1"/>
</dbReference>
<keyword evidence="11" id="KW-1185">Reference proteome</keyword>
<dbReference type="InterPro" id="IPR011249">
    <property type="entry name" value="Metalloenz_LuxS/M16"/>
</dbReference>
<reference evidence="10" key="3">
    <citation type="submission" date="2016-03" db="UniProtKB">
        <authorList>
            <consortium name="EnsemblProtists"/>
        </authorList>
    </citation>
    <scope>IDENTIFICATION</scope>
</reference>
<feature type="region of interest" description="Disordered" evidence="6">
    <location>
        <begin position="1044"/>
        <end position="1076"/>
    </location>
</feature>
<evidence type="ECO:0000313" key="10">
    <source>
        <dbReference type="EnsemblProtists" id="EKX47207"/>
    </source>
</evidence>
<evidence type="ECO:0000259" key="7">
    <source>
        <dbReference type="Pfam" id="PF00675"/>
    </source>
</evidence>
<dbReference type="GO" id="GO:0046872">
    <property type="term" value="F:metal ion binding"/>
    <property type="evidence" value="ECO:0007669"/>
    <property type="project" value="InterPro"/>
</dbReference>
<dbReference type="PaxDb" id="55529-EKX47207"/>
<keyword evidence="2" id="KW-0645">Protease</keyword>
<reference evidence="11" key="2">
    <citation type="submission" date="2012-11" db="EMBL/GenBank/DDBJ databases">
        <authorList>
            <person name="Kuo A."/>
            <person name="Curtis B.A."/>
            <person name="Tanifuji G."/>
            <person name="Burki F."/>
            <person name="Gruber A."/>
            <person name="Irimia M."/>
            <person name="Maruyama S."/>
            <person name="Arias M.C."/>
            <person name="Ball S.G."/>
            <person name="Gile G.H."/>
            <person name="Hirakawa Y."/>
            <person name="Hopkins J.F."/>
            <person name="Rensing S.A."/>
            <person name="Schmutz J."/>
            <person name="Symeonidi A."/>
            <person name="Elias M."/>
            <person name="Eveleigh R.J."/>
            <person name="Herman E.K."/>
            <person name="Klute M.J."/>
            <person name="Nakayama T."/>
            <person name="Obornik M."/>
            <person name="Reyes-Prieto A."/>
            <person name="Armbrust E.V."/>
            <person name="Aves S.J."/>
            <person name="Beiko R.G."/>
            <person name="Coutinho P."/>
            <person name="Dacks J.B."/>
            <person name="Durnford D.G."/>
            <person name="Fast N.M."/>
            <person name="Green B.R."/>
            <person name="Grisdale C."/>
            <person name="Hempe F."/>
            <person name="Henrissat B."/>
            <person name="Hoppner M.P."/>
            <person name="Ishida K.-I."/>
            <person name="Kim E."/>
            <person name="Koreny L."/>
            <person name="Kroth P.G."/>
            <person name="Liu Y."/>
            <person name="Malik S.-B."/>
            <person name="Maier U.G."/>
            <person name="McRose D."/>
            <person name="Mock T."/>
            <person name="Neilson J.A."/>
            <person name="Onodera N.T."/>
            <person name="Poole A.M."/>
            <person name="Pritham E.J."/>
            <person name="Richards T.A."/>
            <person name="Rocap G."/>
            <person name="Roy S.W."/>
            <person name="Sarai C."/>
            <person name="Schaack S."/>
            <person name="Shirato S."/>
            <person name="Slamovits C.H."/>
            <person name="Spencer D.F."/>
            <person name="Suzuki S."/>
            <person name="Worden A.Z."/>
            <person name="Zauner S."/>
            <person name="Barry K."/>
            <person name="Bell C."/>
            <person name="Bharti A.K."/>
            <person name="Crow J.A."/>
            <person name="Grimwood J."/>
            <person name="Kramer R."/>
            <person name="Lindquist E."/>
            <person name="Lucas S."/>
            <person name="Salamov A."/>
            <person name="McFadden G.I."/>
            <person name="Lane C.E."/>
            <person name="Keeling P.J."/>
            <person name="Gray M.W."/>
            <person name="Grigoriev I.V."/>
            <person name="Archibald J.M."/>
        </authorList>
    </citation>
    <scope>NUCLEOTIDE SEQUENCE</scope>
    <source>
        <strain evidence="11">CCMP2712</strain>
    </source>
</reference>
<organism evidence="9">
    <name type="scientific">Guillardia theta (strain CCMP2712)</name>
    <name type="common">Cryptophyte</name>
    <dbReference type="NCBI Taxonomy" id="905079"/>
    <lineage>
        <taxon>Eukaryota</taxon>
        <taxon>Cryptophyceae</taxon>
        <taxon>Pyrenomonadales</taxon>
        <taxon>Geminigeraceae</taxon>
        <taxon>Guillardia</taxon>
    </lineage>
</organism>
<dbReference type="MEROPS" id="M16.004"/>
<dbReference type="SUPFAM" id="SSF63411">
    <property type="entry name" value="LuxS/MPP-like metallohydrolase"/>
    <property type="match status" value="3"/>
</dbReference>
<dbReference type="InterPro" id="IPR050626">
    <property type="entry name" value="Peptidase_M16"/>
</dbReference>
<sequence>MKPRQTFRLPVNHARSRMMPLRMRTEADKAAMSPEIDMPSLVLALENGNVRSKEDLDMLMARTPLPDHPKMVTGVLDNGLLYTILPNGSPSGRFECHLQIKAGSADETVEQQGMAHMCEHVSYMGSRKRERLFGTSSQTNAQTDFHQTVYWAACPTYRPTTGKPMLPQALDALLDVIEARFDNNRVEKERSAILSEAAMVNTIDYRVEVQLLSALHAENRLSKRFPIGLINQIQSWTTDQIQAFHTAHYRPNNAHLFVIGDINPFEAEDYIKSMFSHLQARDPPKYLPSEGVDEISLKTKNPYFPPINHQWCGEKRFGQDGLPPVHIYQHELVQAASIHIFAKFPVTEMKTLADYRESFIKRLVVVAMQVRLNVYARGDPIAMAEFSYLDSPREGCAVCALDMTANPLAYQKAIAIAVREIKRMAEHGLSESEFQRCISALLSDSSQLAAQGDRLSNPDQLQFLMESVSCGHTFMDPEQLLFATELVAKTLSIEEVNEVAKDICSHLANFGSPGAPIPSSIVLCAPKDISVSENEILDSFLEAAKQDVEASDDVLVPKTLITSEYISKRVADFPPSFDRMKDENVDKSFEVGVITRQLSNGIFLNYHPNDAESQRAYLRLTIPAGRIDELGMKLGSMHVGVRTLQEGGAMLGLKREQVELFCVDHLIMAEFSCSEELIWMDFIFPTSKVTEGEDEITGLEGVMQILHALVSKQLLWEEDAFERAKQSFVQTFAQVSKNLEAASAEYLLGSMCKQDGRFTCVPPEDIEKLTLEDVKQAVNQFLTTDNVEISISGDFDPKVMDMLALQYLGTVPPSKQPARQSPSIPLASTPAKDLFFEISDSDPRAVAYVAGTAPNRWGVMADGEEKLGYGTKTEMPDGRDYRSHPLYQCVTLQILQEVLNRRLFTVVRERERLTYDANFHLTGFERVKGGWYLVTVTAKPELAEKALEACKRTLHSVKSWDPITIDNIRSAAYELVSKHQGGLQTNRYWVDLMAGIQLDAIPNKDISYISDFVPMVQSIQVWDVQSMMEHLSTDRDGMWTCIGTSGHTQGGADSEESDIHGHSMPGIGAGRRTPIL</sequence>
<dbReference type="Gene3D" id="3.30.830.10">
    <property type="entry name" value="Metalloenzyme, LuxS/M16 peptidase-like"/>
    <property type="match status" value="4"/>
</dbReference>
<dbReference type="Pfam" id="PF00675">
    <property type="entry name" value="Peptidase_M16"/>
    <property type="match status" value="1"/>
</dbReference>
<evidence type="ECO:0000256" key="3">
    <source>
        <dbReference type="ARBA" id="ARBA00022801"/>
    </source>
</evidence>
<evidence type="ECO:0000313" key="9">
    <source>
        <dbReference type="EMBL" id="EKX47207.1"/>
    </source>
</evidence>
<dbReference type="PANTHER" id="PTHR43690">
    <property type="entry name" value="NARDILYSIN"/>
    <property type="match status" value="1"/>
</dbReference>
<dbReference type="EnsemblProtists" id="EKX47207">
    <property type="protein sequence ID" value="EKX47207"/>
    <property type="gene ID" value="GUITHDRAFT_159585"/>
</dbReference>
<dbReference type="Pfam" id="PF05193">
    <property type="entry name" value="Peptidase_M16_C"/>
    <property type="match status" value="2"/>
</dbReference>
<dbReference type="GO" id="GO:0008237">
    <property type="term" value="F:metallopeptidase activity"/>
    <property type="evidence" value="ECO:0007669"/>
    <property type="project" value="UniProtKB-KW"/>
</dbReference>
<evidence type="ECO:0000259" key="8">
    <source>
        <dbReference type="Pfam" id="PF05193"/>
    </source>
</evidence>
<evidence type="ECO:0000256" key="5">
    <source>
        <dbReference type="ARBA" id="ARBA00023049"/>
    </source>
</evidence>
<evidence type="ECO:0000256" key="4">
    <source>
        <dbReference type="ARBA" id="ARBA00022833"/>
    </source>
</evidence>
<feature type="domain" description="Peptidase M16 C-terminal" evidence="8">
    <location>
        <begin position="768"/>
        <end position="958"/>
    </location>
</feature>
<keyword evidence="5" id="KW-0482">Metalloprotease</keyword>
<evidence type="ECO:0000313" key="11">
    <source>
        <dbReference type="Proteomes" id="UP000011087"/>
    </source>
</evidence>
<evidence type="ECO:0000256" key="2">
    <source>
        <dbReference type="ARBA" id="ARBA00022670"/>
    </source>
</evidence>
<dbReference type="AlphaFoldDB" id="L1JFV5"/>
<dbReference type="InterPro" id="IPR007863">
    <property type="entry name" value="Peptidase_M16_C"/>
</dbReference>
<dbReference type="GO" id="GO:0006508">
    <property type="term" value="P:proteolysis"/>
    <property type="evidence" value="ECO:0007669"/>
    <property type="project" value="UniProtKB-KW"/>
</dbReference>
<dbReference type="GeneID" id="17303875"/>
<feature type="domain" description="Peptidase M16 N-terminal" evidence="7">
    <location>
        <begin position="90"/>
        <end position="222"/>
    </location>
</feature>
<evidence type="ECO:0000256" key="6">
    <source>
        <dbReference type="SAM" id="MobiDB-lite"/>
    </source>
</evidence>